<feature type="region of interest" description="Disordered" evidence="1">
    <location>
        <begin position="212"/>
        <end position="252"/>
    </location>
</feature>
<name>A0AAE4U4A9_9ACTN</name>
<dbReference type="EMBL" id="JAWLKH010000002">
    <property type="protein sequence ID" value="MDV6311085.1"/>
    <property type="molecule type" value="Genomic_DNA"/>
</dbReference>
<feature type="compositionally biased region" description="Acidic residues" evidence="1">
    <location>
        <begin position="217"/>
        <end position="227"/>
    </location>
</feature>
<reference evidence="4 5" key="1">
    <citation type="submission" date="2023-10" db="EMBL/GenBank/DDBJ databases">
        <title>Development of a sustainable strategy for remediation of hydrocarbon-contaminated territories based on the waste exchange concept.</title>
        <authorList>
            <person name="Krivoruchko A."/>
        </authorList>
    </citation>
    <scope>NUCLEOTIDE SEQUENCE</scope>
    <source>
        <strain evidence="3 5">IEGM 1266</strain>
        <strain evidence="4">IEGM 1279</strain>
    </source>
</reference>
<evidence type="ECO:0000256" key="2">
    <source>
        <dbReference type="SAM" id="SignalP"/>
    </source>
</evidence>
<evidence type="ECO:0008006" key="7">
    <source>
        <dbReference type="Google" id="ProtNLM"/>
    </source>
</evidence>
<protein>
    <recommendedName>
        <fullName evidence="7">Lipoprotein</fullName>
    </recommendedName>
</protein>
<gene>
    <name evidence="3" type="ORF">R3P94_05980</name>
    <name evidence="4" type="ORF">R3Q15_04085</name>
</gene>
<accession>A0AAE4U4A9</accession>
<comment type="caution">
    <text evidence="4">The sequence shown here is derived from an EMBL/GenBank/DDBJ whole genome shotgun (WGS) entry which is preliminary data.</text>
</comment>
<keyword evidence="2" id="KW-0732">Signal</keyword>
<evidence type="ECO:0000313" key="4">
    <source>
        <dbReference type="EMBL" id="MDV6311085.1"/>
    </source>
</evidence>
<evidence type="ECO:0000313" key="6">
    <source>
        <dbReference type="Proteomes" id="UP001185922"/>
    </source>
</evidence>
<dbReference type="AlphaFoldDB" id="A0AAE4U4A9"/>
<evidence type="ECO:0000313" key="3">
    <source>
        <dbReference type="EMBL" id="MDV6306893.1"/>
    </source>
</evidence>
<keyword evidence="5" id="KW-1185">Reference proteome</keyword>
<feature type="compositionally biased region" description="Polar residues" evidence="1">
    <location>
        <begin position="238"/>
        <end position="252"/>
    </location>
</feature>
<dbReference type="RefSeq" id="WP_096273577.1">
    <property type="nucleotide sequence ID" value="NZ_CP096596.1"/>
</dbReference>
<organism evidence="4 6">
    <name type="scientific">Gordonia amicalis</name>
    <dbReference type="NCBI Taxonomy" id="89053"/>
    <lineage>
        <taxon>Bacteria</taxon>
        <taxon>Bacillati</taxon>
        <taxon>Actinomycetota</taxon>
        <taxon>Actinomycetes</taxon>
        <taxon>Mycobacteriales</taxon>
        <taxon>Gordoniaceae</taxon>
        <taxon>Gordonia</taxon>
    </lineage>
</organism>
<sequence length="252" mass="25726">MRRHLVRTRGVGALIVVSATALLISGCAGGQPPAATSTSVAPTPTARPIDPAKCAEKPLQGNVDRGGHGLDFRSGDIRIAITEQAATTAGLPAAGNRETSEEATTCYEFARWGPARPDVPPDSLLFVFKGTGTDGAQIEFPVSELTGGTVPPAGGGPRPTAGPLTTPINAQIGVSVDGVYHQSSACRLSISGMSGKLAAGSFTCPEAARVDANPFAPDDDVAYDTDESSTSRRPDAGTPSTVVLSGRFQVTP</sequence>
<dbReference type="Proteomes" id="UP001185779">
    <property type="component" value="Unassembled WGS sequence"/>
</dbReference>
<feature type="chain" id="PRO_5042055842" description="Lipoprotein" evidence="2">
    <location>
        <begin position="31"/>
        <end position="252"/>
    </location>
</feature>
<evidence type="ECO:0000256" key="1">
    <source>
        <dbReference type="SAM" id="MobiDB-lite"/>
    </source>
</evidence>
<dbReference type="Proteomes" id="UP001185922">
    <property type="component" value="Unassembled WGS sequence"/>
</dbReference>
<evidence type="ECO:0000313" key="5">
    <source>
        <dbReference type="Proteomes" id="UP001185779"/>
    </source>
</evidence>
<proteinExistence type="predicted"/>
<feature type="signal peptide" evidence="2">
    <location>
        <begin position="1"/>
        <end position="30"/>
    </location>
</feature>
<dbReference type="PROSITE" id="PS51257">
    <property type="entry name" value="PROKAR_LIPOPROTEIN"/>
    <property type="match status" value="1"/>
</dbReference>
<dbReference type="EMBL" id="JAWLKI010000004">
    <property type="protein sequence ID" value="MDV6306893.1"/>
    <property type="molecule type" value="Genomic_DNA"/>
</dbReference>